<feature type="domain" description="Ricin B lectin" evidence="16">
    <location>
        <begin position="458"/>
        <end position="579"/>
    </location>
</feature>
<evidence type="ECO:0000259" key="16">
    <source>
        <dbReference type="Pfam" id="PF00652"/>
    </source>
</evidence>
<keyword evidence="8 13" id="KW-0333">Golgi apparatus</keyword>
<comment type="subcellular location">
    <subcellularLocation>
        <location evidence="2 13">Golgi apparatus membrane</location>
        <topology evidence="2 13">Single-pass type II membrane protein</topology>
    </subcellularLocation>
</comment>
<dbReference type="GO" id="GO:0008593">
    <property type="term" value="P:regulation of Notch signaling pathway"/>
    <property type="evidence" value="ECO:0007669"/>
    <property type="project" value="TreeGrafter"/>
</dbReference>
<comment type="similarity">
    <text evidence="3 13">Belongs to the glycosyltransferase 2 family. GalNAc-T subfamily.</text>
</comment>
<evidence type="ECO:0000256" key="5">
    <source>
        <dbReference type="ARBA" id="ARBA00022734"/>
    </source>
</evidence>
<dbReference type="InterPro" id="IPR001173">
    <property type="entry name" value="Glyco_trans_2-like"/>
</dbReference>
<dbReference type="AlphaFoldDB" id="A0AAV4BZ97"/>
<dbReference type="Gene3D" id="2.80.10.50">
    <property type="match status" value="1"/>
</dbReference>
<keyword evidence="18" id="KW-1185">Reference proteome</keyword>
<gene>
    <name evidence="17" type="ORF">PoB_005237100</name>
</gene>
<evidence type="ECO:0000256" key="2">
    <source>
        <dbReference type="ARBA" id="ARBA00004323"/>
    </source>
</evidence>
<dbReference type="SUPFAM" id="SSF53448">
    <property type="entry name" value="Nucleotide-diphospho-sugar transferases"/>
    <property type="match status" value="1"/>
</dbReference>
<keyword evidence="11" id="KW-0325">Glycoprotein</keyword>
<dbReference type="GO" id="GO:0030246">
    <property type="term" value="F:carbohydrate binding"/>
    <property type="evidence" value="ECO:0007669"/>
    <property type="project" value="UniProtKB-KW"/>
</dbReference>
<keyword evidence="7" id="KW-1133">Transmembrane helix</keyword>
<evidence type="ECO:0000256" key="12">
    <source>
        <dbReference type="ARBA" id="ARBA00023211"/>
    </source>
</evidence>
<dbReference type="CDD" id="cd02510">
    <property type="entry name" value="pp-GalNAc-T"/>
    <property type="match status" value="1"/>
</dbReference>
<dbReference type="Gene3D" id="3.90.550.10">
    <property type="entry name" value="Spore Coat Polysaccharide Biosynthesis Protein SpsA, Chain A"/>
    <property type="match status" value="1"/>
</dbReference>
<evidence type="ECO:0000313" key="18">
    <source>
        <dbReference type="Proteomes" id="UP000735302"/>
    </source>
</evidence>
<keyword evidence="6" id="KW-0735">Signal-anchor</keyword>
<evidence type="ECO:0000256" key="8">
    <source>
        <dbReference type="ARBA" id="ARBA00023034"/>
    </source>
</evidence>
<evidence type="ECO:0000256" key="7">
    <source>
        <dbReference type="ARBA" id="ARBA00022989"/>
    </source>
</evidence>
<feature type="signal peptide" evidence="14">
    <location>
        <begin position="1"/>
        <end position="22"/>
    </location>
</feature>
<keyword evidence="4" id="KW-0812">Transmembrane</keyword>
<name>A0AAV4BZ97_9GAST</name>
<evidence type="ECO:0000256" key="14">
    <source>
        <dbReference type="SAM" id="SignalP"/>
    </source>
</evidence>
<dbReference type="PANTHER" id="PTHR11675:SF63">
    <property type="entry name" value="POLYPEPTIDE N-ACETYLGALACTOSAMINYLTRANSFERASE"/>
    <property type="match status" value="1"/>
</dbReference>
<comment type="caution">
    <text evidence="17">The sequence shown here is derived from an EMBL/GenBank/DDBJ whole genome shotgun (WGS) entry which is preliminary data.</text>
</comment>
<comment type="cofactor">
    <cofactor evidence="1 13">
        <name>Mn(2+)</name>
        <dbReference type="ChEBI" id="CHEBI:29035"/>
    </cofactor>
</comment>
<dbReference type="InterPro" id="IPR000772">
    <property type="entry name" value="Ricin_B_lectin"/>
</dbReference>
<keyword evidence="10 13" id="KW-1015">Disulfide bond</keyword>
<reference evidence="17 18" key="1">
    <citation type="journal article" date="2021" name="Elife">
        <title>Chloroplast acquisition without the gene transfer in kleptoplastic sea slugs, Plakobranchus ocellatus.</title>
        <authorList>
            <person name="Maeda T."/>
            <person name="Takahashi S."/>
            <person name="Yoshida T."/>
            <person name="Shimamura S."/>
            <person name="Takaki Y."/>
            <person name="Nagai Y."/>
            <person name="Toyoda A."/>
            <person name="Suzuki Y."/>
            <person name="Arimoto A."/>
            <person name="Ishii H."/>
            <person name="Satoh N."/>
            <person name="Nishiyama T."/>
            <person name="Hasebe M."/>
            <person name="Maruyama T."/>
            <person name="Minagawa J."/>
            <person name="Obokata J."/>
            <person name="Shigenobu S."/>
        </authorList>
    </citation>
    <scope>NUCLEOTIDE SEQUENCE [LARGE SCALE GENOMIC DNA]</scope>
</reference>
<dbReference type="GO" id="GO:0004653">
    <property type="term" value="F:polypeptide N-acetylgalactosaminyltransferase activity"/>
    <property type="evidence" value="ECO:0007669"/>
    <property type="project" value="TreeGrafter"/>
</dbReference>
<dbReference type="PANTHER" id="PTHR11675">
    <property type="entry name" value="N-ACETYLGALACTOSAMINYLTRANSFERASE"/>
    <property type="match status" value="1"/>
</dbReference>
<dbReference type="SUPFAM" id="SSF50370">
    <property type="entry name" value="Ricin B-like lectins"/>
    <property type="match status" value="1"/>
</dbReference>
<evidence type="ECO:0000256" key="4">
    <source>
        <dbReference type="ARBA" id="ARBA00022692"/>
    </source>
</evidence>
<accession>A0AAV4BZ97</accession>
<dbReference type="GO" id="GO:0006493">
    <property type="term" value="P:protein O-linked glycosylation"/>
    <property type="evidence" value="ECO:0007669"/>
    <property type="project" value="TreeGrafter"/>
</dbReference>
<dbReference type="EC" id="2.4.1.-" evidence="13"/>
<evidence type="ECO:0000256" key="11">
    <source>
        <dbReference type="ARBA" id="ARBA00023180"/>
    </source>
</evidence>
<dbReference type="InterPro" id="IPR029044">
    <property type="entry name" value="Nucleotide-diphossugar_trans"/>
</dbReference>
<dbReference type="Pfam" id="PF00535">
    <property type="entry name" value="Glycos_transf_2"/>
    <property type="match status" value="1"/>
</dbReference>
<feature type="chain" id="PRO_5043483964" description="Polypeptide N-acetylgalactosaminyltransferase" evidence="14">
    <location>
        <begin position="23"/>
        <end position="600"/>
    </location>
</feature>
<evidence type="ECO:0000313" key="17">
    <source>
        <dbReference type="EMBL" id="GFO25866.1"/>
    </source>
</evidence>
<organism evidence="17 18">
    <name type="scientific">Plakobranchus ocellatus</name>
    <dbReference type="NCBI Taxonomy" id="259542"/>
    <lineage>
        <taxon>Eukaryota</taxon>
        <taxon>Metazoa</taxon>
        <taxon>Spiralia</taxon>
        <taxon>Lophotrochozoa</taxon>
        <taxon>Mollusca</taxon>
        <taxon>Gastropoda</taxon>
        <taxon>Heterobranchia</taxon>
        <taxon>Euthyneura</taxon>
        <taxon>Panpulmonata</taxon>
        <taxon>Sacoglossa</taxon>
        <taxon>Placobranchoidea</taxon>
        <taxon>Plakobranchidae</taxon>
        <taxon>Plakobranchus</taxon>
    </lineage>
</organism>
<keyword evidence="5 13" id="KW-0430">Lectin</keyword>
<keyword evidence="12 13" id="KW-0464">Manganese</keyword>
<dbReference type="GO" id="GO:0005112">
    <property type="term" value="F:Notch binding"/>
    <property type="evidence" value="ECO:0007669"/>
    <property type="project" value="TreeGrafter"/>
</dbReference>
<protein>
    <recommendedName>
        <fullName evidence="13">Polypeptide N-acetylgalactosaminyltransferase</fullName>
        <ecNumber evidence="13">2.4.1.-</ecNumber>
    </recommendedName>
    <alternativeName>
        <fullName evidence="13">Protein-UDP acetylgalactosaminyltransferase</fullName>
    </alternativeName>
</protein>
<dbReference type="FunFam" id="3.90.550.10:FF:000053">
    <property type="entry name" value="Polypeptide N-acetylgalactosaminyltransferase"/>
    <property type="match status" value="1"/>
</dbReference>
<comment type="pathway">
    <text evidence="13">Protein modification; protein glycosylation.</text>
</comment>
<dbReference type="EMBL" id="BLXT01005777">
    <property type="protein sequence ID" value="GFO25866.1"/>
    <property type="molecule type" value="Genomic_DNA"/>
</dbReference>
<dbReference type="GO" id="GO:0000139">
    <property type="term" value="C:Golgi membrane"/>
    <property type="evidence" value="ECO:0007669"/>
    <property type="project" value="UniProtKB-SubCell"/>
</dbReference>
<evidence type="ECO:0000256" key="13">
    <source>
        <dbReference type="RuleBase" id="RU361242"/>
    </source>
</evidence>
<evidence type="ECO:0000259" key="15">
    <source>
        <dbReference type="Pfam" id="PF00535"/>
    </source>
</evidence>
<evidence type="ECO:0000256" key="1">
    <source>
        <dbReference type="ARBA" id="ARBA00001936"/>
    </source>
</evidence>
<dbReference type="Pfam" id="PF00652">
    <property type="entry name" value="Ricin_B_lectin"/>
    <property type="match status" value="1"/>
</dbReference>
<evidence type="ECO:0000256" key="9">
    <source>
        <dbReference type="ARBA" id="ARBA00023136"/>
    </source>
</evidence>
<sequence length="600" mass="68244">MNRPSAHFVVLALSVGFVVYFADTDVKKHTLRWASCIPYFDTYFNSVYNESGQDHFVLNGDARSLELDEYSDLAVYKMSVIEDIEDENARDTGYRLHGFNEYLSEKIGLQRKVPDTRNPVCKSKQYGQQLPTASIIMCFYNEAWSTLLRSVRSILNQSPSHLLKEIIIFDDNSSFENLGLQLETYLENNLPKVKLFRSIKRLGLIRARMAAAMHATGEVLVFLDSHIEAVEMWLEPLLDRIARHRKTVVVPVVDTIEPETFKFTPAKLVRGGFTWSLLHNWESVPKDIAKAVDETAEPFMSPTMPGGLFAMDKTYFYELGEYDDGMDIWGGENMEISFRIWMCGGRLEIIPCSRVGHVFRKFRPYASPDGKDTTLHNTARVAEVWLDEFKKHYYDTVPKAVTVGHGDVTERHRLRQRLNCKTFKWFLENIHPEQAIPGVRHGIGIRPWEEKKEVIIAQGELKHMQSGLCIRSKSTPPAKDDLLVLAMCDDGKTKAQTFVMTEDKMIKLPGTRLCLETFLSKGHVSNGLKLSKCHMSGGDQLWLVVQNLGPTPVIYNPASGKCLAAVVGKVDETLRMDICSRRAAENFQLRGLSEKHWVAL</sequence>
<dbReference type="Proteomes" id="UP000735302">
    <property type="component" value="Unassembled WGS sequence"/>
</dbReference>
<keyword evidence="9" id="KW-0472">Membrane</keyword>
<dbReference type="PROSITE" id="PS50231">
    <property type="entry name" value="RICIN_B_LECTIN"/>
    <property type="match status" value="1"/>
</dbReference>
<dbReference type="InterPro" id="IPR045885">
    <property type="entry name" value="GalNAc-T"/>
</dbReference>
<dbReference type="InterPro" id="IPR035992">
    <property type="entry name" value="Ricin_B-like_lectins"/>
</dbReference>
<keyword evidence="13" id="KW-0328">Glycosyltransferase</keyword>
<proteinExistence type="inferred from homology"/>
<keyword evidence="14" id="KW-0732">Signal</keyword>
<feature type="domain" description="Glycosyltransferase 2-like" evidence="15">
    <location>
        <begin position="134"/>
        <end position="316"/>
    </location>
</feature>
<keyword evidence="13" id="KW-0808">Transferase</keyword>
<evidence type="ECO:0000256" key="6">
    <source>
        <dbReference type="ARBA" id="ARBA00022968"/>
    </source>
</evidence>
<evidence type="ECO:0000256" key="3">
    <source>
        <dbReference type="ARBA" id="ARBA00005680"/>
    </source>
</evidence>
<evidence type="ECO:0000256" key="10">
    <source>
        <dbReference type="ARBA" id="ARBA00023157"/>
    </source>
</evidence>